<dbReference type="RefSeq" id="WP_169656992.1">
    <property type="nucleotide sequence ID" value="NZ_JABANE010000027.1"/>
</dbReference>
<sequence>MKQTFLIVIGLMLFSCSKEKTQNEKLIDLLGVMPEKPELQIDTLETVKLENGTRYKISYLSEPAGGVFDEPEDRIKAYLFVPNGAENKKLPAMIAIHQDGGSSHIGKLETAGLAGQEDMHYGKELFDRGYVVICPDRLNHAERRRIHESDTLEVNADRDMKLFEFWGAQLLLKGRSVPGKMAYDLSRATDVLYTMDCVDKSKIGAIGHSGGGVALLYFMAYDERVKLGVSSCGLVEFLDYFDQNSAQRPPAAIVIPGLAEAGGDVAYLSSISPRPMLLTRGKSEYGKWNDMQIEYSKRHVASTEKMVAQAKTTNSEKGVENNIEVIYFDENNGQHSFPPKVKEEVFNWIDNKI</sequence>
<name>A0A7X9P363_9BACT</name>
<evidence type="ECO:0000313" key="3">
    <source>
        <dbReference type="EMBL" id="NME68694.1"/>
    </source>
</evidence>
<proteinExistence type="inferred from homology"/>
<dbReference type="Proteomes" id="UP000576082">
    <property type="component" value="Unassembled WGS sequence"/>
</dbReference>
<protein>
    <recommendedName>
        <fullName evidence="2">AB hydrolase-1 domain-containing protein</fullName>
    </recommendedName>
</protein>
<evidence type="ECO:0000313" key="4">
    <source>
        <dbReference type="Proteomes" id="UP000576082"/>
    </source>
</evidence>
<evidence type="ECO:0000256" key="1">
    <source>
        <dbReference type="ARBA" id="ARBA00038115"/>
    </source>
</evidence>
<reference evidence="3 4" key="1">
    <citation type="submission" date="2020-04" db="EMBL/GenBank/DDBJ databases">
        <title>Flammeovirga sp. SR4, a novel species isolated from seawater.</title>
        <authorList>
            <person name="Wang X."/>
        </authorList>
    </citation>
    <scope>NUCLEOTIDE SEQUENCE [LARGE SCALE GENOMIC DNA]</scope>
    <source>
        <strain evidence="3 4">ATCC 23126</strain>
    </source>
</reference>
<dbReference type="EMBL" id="JABANE010000027">
    <property type="protein sequence ID" value="NME68694.1"/>
    <property type="molecule type" value="Genomic_DNA"/>
</dbReference>
<keyword evidence="4" id="KW-1185">Reference proteome</keyword>
<dbReference type="PANTHER" id="PTHR22946">
    <property type="entry name" value="DIENELACTONE HYDROLASE DOMAIN-CONTAINING PROTEIN-RELATED"/>
    <property type="match status" value="1"/>
</dbReference>
<dbReference type="InterPro" id="IPR029058">
    <property type="entry name" value="AB_hydrolase_fold"/>
</dbReference>
<dbReference type="Pfam" id="PF00561">
    <property type="entry name" value="Abhydrolase_1"/>
    <property type="match status" value="1"/>
</dbReference>
<dbReference type="AlphaFoldDB" id="A0A7X9P363"/>
<dbReference type="Gene3D" id="3.40.50.1820">
    <property type="entry name" value="alpha/beta hydrolase"/>
    <property type="match status" value="1"/>
</dbReference>
<gene>
    <name evidence="3" type="ORF">HHU12_12050</name>
</gene>
<comment type="caution">
    <text evidence="3">The sequence shown here is derived from an EMBL/GenBank/DDBJ whole genome shotgun (WGS) entry which is preliminary data.</text>
</comment>
<feature type="domain" description="AB hydrolase-1" evidence="2">
    <location>
        <begin position="122"/>
        <end position="248"/>
    </location>
</feature>
<accession>A0A7X9P363</accession>
<dbReference type="InterPro" id="IPR000073">
    <property type="entry name" value="AB_hydrolase_1"/>
</dbReference>
<dbReference type="InterPro" id="IPR050261">
    <property type="entry name" value="FrsA_esterase"/>
</dbReference>
<comment type="similarity">
    <text evidence="1">Belongs to the AB hydrolase superfamily. FUS2 hydrolase family.</text>
</comment>
<organism evidence="3 4">
    <name type="scientific">Flammeovirga aprica JL-4</name>
    <dbReference type="NCBI Taxonomy" id="694437"/>
    <lineage>
        <taxon>Bacteria</taxon>
        <taxon>Pseudomonadati</taxon>
        <taxon>Bacteroidota</taxon>
        <taxon>Cytophagia</taxon>
        <taxon>Cytophagales</taxon>
        <taxon>Flammeovirgaceae</taxon>
        <taxon>Flammeovirga</taxon>
    </lineage>
</organism>
<dbReference type="PROSITE" id="PS51257">
    <property type="entry name" value="PROKAR_LIPOPROTEIN"/>
    <property type="match status" value="1"/>
</dbReference>
<dbReference type="SUPFAM" id="SSF53474">
    <property type="entry name" value="alpha/beta-Hydrolases"/>
    <property type="match status" value="1"/>
</dbReference>
<evidence type="ECO:0000259" key="2">
    <source>
        <dbReference type="Pfam" id="PF00561"/>
    </source>
</evidence>